<organism evidence="2 3">
    <name type="scientific">Eimeria brunetti</name>
    <dbReference type="NCBI Taxonomy" id="51314"/>
    <lineage>
        <taxon>Eukaryota</taxon>
        <taxon>Sar</taxon>
        <taxon>Alveolata</taxon>
        <taxon>Apicomplexa</taxon>
        <taxon>Conoidasida</taxon>
        <taxon>Coccidia</taxon>
        <taxon>Eucoccidiorida</taxon>
        <taxon>Eimeriorina</taxon>
        <taxon>Eimeriidae</taxon>
        <taxon>Eimeria</taxon>
    </lineage>
</organism>
<gene>
    <name evidence="2" type="ORF">EBH_0011370</name>
</gene>
<accession>U6L7T7</accession>
<reference evidence="2" key="1">
    <citation type="submission" date="2013-10" db="EMBL/GenBank/DDBJ databases">
        <title>Genomic analysis of the causative agents of coccidiosis in chickens.</title>
        <authorList>
            <person name="Reid A.J."/>
            <person name="Blake D."/>
            <person name="Billington K."/>
            <person name="Browne H."/>
            <person name="Dunn M."/>
            <person name="Hung S."/>
            <person name="Kawahara F."/>
            <person name="Miranda-Saavedra D."/>
            <person name="Mourier T."/>
            <person name="Nagra H."/>
            <person name="Otto T.D."/>
            <person name="Rawlings N."/>
            <person name="Sanchez A."/>
            <person name="Sanders M."/>
            <person name="Subramaniam C."/>
            <person name="Tay Y."/>
            <person name="Dear P."/>
            <person name="Doerig C."/>
            <person name="Gruber A."/>
            <person name="Parkinson J."/>
            <person name="Shirley M."/>
            <person name="Wan K.L."/>
            <person name="Berriman M."/>
            <person name="Tomley F."/>
            <person name="Pain A."/>
        </authorList>
    </citation>
    <scope>NUCLEOTIDE SEQUENCE [LARGE SCALE GENOMIC DNA]</scope>
    <source>
        <strain evidence="2">Houghton</strain>
    </source>
</reference>
<dbReference type="VEuPathDB" id="ToxoDB:EBH_0011370"/>
<sequence>MDCFLFSPKRGAGEIPRPSSPAPCPGTNPEALRASQLLKRLNDCAALDKRFFRACFHALYTEHLRRGVEGKGTTGTSGAKGARGRACQETPEEVLKGMLQYLDDYDQRERATVDGERILNRQYKQLQAELSHIASGSAKVGSLRPENSTFNIPPVQGLSRLALLEFVISAKEREQVRQMYDMRHHNYEAFGMYLPKLPGPLRDGAIVERVNGQLRYTSEGTAAITGRPY</sequence>
<evidence type="ECO:0000313" key="3">
    <source>
        <dbReference type="Proteomes" id="UP000030750"/>
    </source>
</evidence>
<evidence type="ECO:0000256" key="1">
    <source>
        <dbReference type="SAM" id="MobiDB-lite"/>
    </source>
</evidence>
<protein>
    <submittedName>
        <fullName evidence="2">Uncharacterized protein</fullName>
    </submittedName>
</protein>
<dbReference type="Proteomes" id="UP000030750">
    <property type="component" value="Unassembled WGS sequence"/>
</dbReference>
<evidence type="ECO:0000313" key="2">
    <source>
        <dbReference type="EMBL" id="CDJ46241.1"/>
    </source>
</evidence>
<proteinExistence type="predicted"/>
<reference evidence="2" key="2">
    <citation type="submission" date="2013-10" db="EMBL/GenBank/DDBJ databases">
        <authorList>
            <person name="Aslett M."/>
        </authorList>
    </citation>
    <scope>NUCLEOTIDE SEQUENCE [LARGE SCALE GENOMIC DNA]</scope>
    <source>
        <strain evidence="2">Houghton</strain>
    </source>
</reference>
<dbReference type="EMBL" id="HG710332">
    <property type="protein sequence ID" value="CDJ46241.1"/>
    <property type="molecule type" value="Genomic_DNA"/>
</dbReference>
<dbReference type="OrthoDB" id="347337at2759"/>
<keyword evidence="3" id="KW-1185">Reference proteome</keyword>
<name>U6L7T7_9EIME</name>
<dbReference type="AlphaFoldDB" id="U6L7T7"/>
<feature type="region of interest" description="Disordered" evidence="1">
    <location>
        <begin position="68"/>
        <end position="88"/>
    </location>
</feature>